<accession>A0A7X6GXN6</accession>
<evidence type="ECO:0000259" key="7">
    <source>
        <dbReference type="Pfam" id="PF00482"/>
    </source>
</evidence>
<gene>
    <name evidence="8" type="ORF">HCU73_01215</name>
</gene>
<name>A0A7X6GXN6_9RHOB</name>
<evidence type="ECO:0000313" key="8">
    <source>
        <dbReference type="EMBL" id="NKX43196.1"/>
    </source>
</evidence>
<evidence type="ECO:0000256" key="3">
    <source>
        <dbReference type="ARBA" id="ARBA00022692"/>
    </source>
</evidence>
<evidence type="ECO:0000256" key="5">
    <source>
        <dbReference type="ARBA" id="ARBA00023136"/>
    </source>
</evidence>
<dbReference type="Proteomes" id="UP000526408">
    <property type="component" value="Unassembled WGS sequence"/>
</dbReference>
<feature type="transmembrane region" description="Helical" evidence="6">
    <location>
        <begin position="132"/>
        <end position="155"/>
    </location>
</feature>
<keyword evidence="5 6" id="KW-0472">Membrane</keyword>
<evidence type="ECO:0000256" key="6">
    <source>
        <dbReference type="SAM" id="Phobius"/>
    </source>
</evidence>
<feature type="transmembrane region" description="Helical" evidence="6">
    <location>
        <begin position="98"/>
        <end position="120"/>
    </location>
</feature>
<proteinExistence type="predicted"/>
<feature type="transmembrane region" description="Helical" evidence="6">
    <location>
        <begin position="280"/>
        <end position="302"/>
    </location>
</feature>
<comment type="caution">
    <text evidence="8">The sequence shown here is derived from an EMBL/GenBank/DDBJ whole genome shotgun (WGS) entry which is preliminary data.</text>
</comment>
<dbReference type="Pfam" id="PF00482">
    <property type="entry name" value="T2SSF"/>
    <property type="match status" value="1"/>
</dbReference>
<dbReference type="EMBL" id="JAAZQQ010000001">
    <property type="protein sequence ID" value="NKX43196.1"/>
    <property type="molecule type" value="Genomic_DNA"/>
</dbReference>
<dbReference type="PANTHER" id="PTHR35007">
    <property type="entry name" value="INTEGRAL MEMBRANE PROTEIN-RELATED"/>
    <property type="match status" value="1"/>
</dbReference>
<evidence type="ECO:0000256" key="1">
    <source>
        <dbReference type="ARBA" id="ARBA00004651"/>
    </source>
</evidence>
<keyword evidence="9" id="KW-1185">Reference proteome</keyword>
<reference evidence="8 9" key="1">
    <citation type="submission" date="2020-04" db="EMBL/GenBank/DDBJ databases">
        <authorList>
            <person name="Yoon J."/>
        </authorList>
    </citation>
    <scope>NUCLEOTIDE SEQUENCE [LARGE SCALE GENOMIC DNA]</scope>
    <source>
        <strain evidence="8 9">KMU-115</strain>
    </source>
</reference>
<organism evidence="8 9">
    <name type="scientific">Roseicyclus persicicus</name>
    <dbReference type="NCBI Taxonomy" id="2650661"/>
    <lineage>
        <taxon>Bacteria</taxon>
        <taxon>Pseudomonadati</taxon>
        <taxon>Pseudomonadota</taxon>
        <taxon>Alphaproteobacteria</taxon>
        <taxon>Rhodobacterales</taxon>
        <taxon>Roseobacteraceae</taxon>
        <taxon>Roseicyclus</taxon>
    </lineage>
</organism>
<keyword evidence="4 6" id="KW-1133">Transmembrane helix</keyword>
<dbReference type="RefSeq" id="WP_168621583.1">
    <property type="nucleotide sequence ID" value="NZ_JAAZQQ010000001.1"/>
</dbReference>
<evidence type="ECO:0000256" key="2">
    <source>
        <dbReference type="ARBA" id="ARBA00022475"/>
    </source>
</evidence>
<dbReference type="PANTHER" id="PTHR35007:SF2">
    <property type="entry name" value="PILUS ASSEMBLE PROTEIN"/>
    <property type="match status" value="1"/>
</dbReference>
<comment type="subcellular location">
    <subcellularLocation>
        <location evidence="1">Cell membrane</location>
        <topology evidence="1">Multi-pass membrane protein</topology>
    </subcellularLocation>
</comment>
<dbReference type="AlphaFoldDB" id="A0A7X6GXN6"/>
<evidence type="ECO:0000256" key="4">
    <source>
        <dbReference type="ARBA" id="ARBA00022989"/>
    </source>
</evidence>
<evidence type="ECO:0000313" key="9">
    <source>
        <dbReference type="Proteomes" id="UP000526408"/>
    </source>
</evidence>
<feature type="domain" description="Type II secretion system protein GspF" evidence="7">
    <location>
        <begin position="169"/>
        <end position="297"/>
    </location>
</feature>
<dbReference type="InterPro" id="IPR018076">
    <property type="entry name" value="T2SS_GspF_dom"/>
</dbReference>
<dbReference type="GO" id="GO:0005886">
    <property type="term" value="C:plasma membrane"/>
    <property type="evidence" value="ECO:0007669"/>
    <property type="project" value="UniProtKB-SubCell"/>
</dbReference>
<keyword evidence="2" id="KW-1003">Cell membrane</keyword>
<feature type="transmembrane region" description="Helical" evidence="6">
    <location>
        <begin position="6"/>
        <end position="31"/>
    </location>
</feature>
<keyword evidence="3 6" id="KW-0812">Transmembrane</keyword>
<protein>
    <submittedName>
        <fullName evidence="8">Type II secretion system F family protein</fullName>
    </submittedName>
</protein>
<sequence length="306" mass="33928">MTIDTSTLGIVLTGVSLIASILVVLMPRVAARIRGQRVIRMHVKGRRPSEERSVSVRRPIDGLLWSLLRLVDLSGQTFDRRVHILRRLRSAGLPQGRVNLFILSKILSPILFAVAASLFVEALYGVGRWQAAGVGVVAAVLGYWMPDVWLTNTILRRQMRIRRNWPDALDLLHMCMRSGMGLEAALTKVAREMRPSAPDIADEFVLTVSELNYLQSRRAALENLADRTGLPAVREVVTALIQSQKYGASIAGTLQMLARENRARRFSEAEKKAAALPPRLTVPMIVFFLPALFAVIIAPAFINFSG</sequence>